<evidence type="ECO:0000259" key="4">
    <source>
        <dbReference type="Pfam" id="PF14689"/>
    </source>
</evidence>
<dbReference type="InterPro" id="IPR039506">
    <property type="entry name" value="SPOB_a"/>
</dbReference>
<keyword evidence="1" id="KW-0597">Phosphoprotein</keyword>
<dbReference type="PANTHER" id="PTHR40448:SF1">
    <property type="entry name" value="TWO-COMPONENT SENSOR HISTIDINE KINASE"/>
    <property type="match status" value="1"/>
</dbReference>
<dbReference type="Gene3D" id="3.30.565.10">
    <property type="entry name" value="Histidine kinase-like ATPase, C-terminal domain"/>
    <property type="match status" value="1"/>
</dbReference>
<dbReference type="GO" id="GO:0000155">
    <property type="term" value="F:phosphorelay sensor kinase activity"/>
    <property type="evidence" value="ECO:0007669"/>
    <property type="project" value="InterPro"/>
</dbReference>
<keyword evidence="3 5" id="KW-0418">Kinase</keyword>
<dbReference type="EMBL" id="CP001720">
    <property type="protein sequence ID" value="ACV61399.1"/>
    <property type="molecule type" value="Genomic_DNA"/>
</dbReference>
<evidence type="ECO:0000313" key="6">
    <source>
        <dbReference type="Proteomes" id="UP000002217"/>
    </source>
</evidence>
<evidence type="ECO:0000313" key="5">
    <source>
        <dbReference type="EMBL" id="ACV61399.1"/>
    </source>
</evidence>
<reference evidence="5 6" key="1">
    <citation type="journal article" date="2009" name="Stand. Genomic Sci.">
        <title>Complete genome sequence of Desulfotomaculum acetoxidans type strain (5575).</title>
        <authorList>
            <person name="Spring S."/>
            <person name="Lapidus A."/>
            <person name="Schroder M."/>
            <person name="Gleim D."/>
            <person name="Sims D."/>
            <person name="Meincke L."/>
            <person name="Glavina Del Rio T."/>
            <person name="Tice H."/>
            <person name="Copeland A."/>
            <person name="Cheng J.F."/>
            <person name="Lucas S."/>
            <person name="Chen F."/>
            <person name="Nolan M."/>
            <person name="Bruce D."/>
            <person name="Goodwin L."/>
            <person name="Pitluck S."/>
            <person name="Ivanova N."/>
            <person name="Mavromatis K."/>
            <person name="Mikhailova N."/>
            <person name="Pati A."/>
            <person name="Chen A."/>
            <person name="Palaniappan K."/>
            <person name="Land M."/>
            <person name="Hauser L."/>
            <person name="Chang Y.J."/>
            <person name="Jeffries C.D."/>
            <person name="Chain P."/>
            <person name="Saunders E."/>
            <person name="Brettin T."/>
            <person name="Detter J.C."/>
            <person name="Goker M."/>
            <person name="Bristow J."/>
            <person name="Eisen J.A."/>
            <person name="Markowitz V."/>
            <person name="Hugenholtz P."/>
            <person name="Kyrpides N.C."/>
            <person name="Klenk H.P."/>
            <person name="Han C."/>
        </authorList>
    </citation>
    <scope>NUCLEOTIDE SEQUENCE [LARGE SCALE GENOMIC DNA]</scope>
    <source>
        <strain evidence="6">ATCC 49208 / DSM 771 / VKM B-1644</strain>
    </source>
</reference>
<accession>C8W547</accession>
<dbReference type="Gene3D" id="1.10.287.130">
    <property type="match status" value="1"/>
</dbReference>
<gene>
    <name evidence="5" type="ordered locus">Dtox_0471</name>
</gene>
<dbReference type="eggNOG" id="COG3290">
    <property type="taxonomic scope" value="Bacteria"/>
</dbReference>
<dbReference type="GO" id="GO:0042802">
    <property type="term" value="F:identical protein binding"/>
    <property type="evidence" value="ECO:0007669"/>
    <property type="project" value="TreeGrafter"/>
</dbReference>
<sequence>MIVIISFFETSKERRKALGGNESGFTVTIRKIEEYAEKDCEAKRNAENLKQINQLINSSRKHRHDFHHQLQAIYGLLESGSYEGAKNYINSFFGTITKTRELIETDNVNVSAILNTKVGLAEARNIDLEVGVECNLKELPLSSFDVSSLLGNLIDNALEAVENNESEHRQVKVMIDFERGQTNWAGYPGIYFQTRFYIKRRPLQPGSVHSKGHHSQIRRWCRSEQ</sequence>
<dbReference type="KEGG" id="dae:Dtox_0471"/>
<keyword evidence="6" id="KW-1185">Reference proteome</keyword>
<evidence type="ECO:0000256" key="1">
    <source>
        <dbReference type="ARBA" id="ARBA00022553"/>
    </source>
</evidence>
<dbReference type="PANTHER" id="PTHR40448">
    <property type="entry name" value="TWO-COMPONENT SENSOR HISTIDINE KINASE"/>
    <property type="match status" value="1"/>
</dbReference>
<evidence type="ECO:0000256" key="3">
    <source>
        <dbReference type="ARBA" id="ARBA00022777"/>
    </source>
</evidence>
<dbReference type="AlphaFoldDB" id="C8W547"/>
<evidence type="ECO:0000256" key="2">
    <source>
        <dbReference type="ARBA" id="ARBA00022679"/>
    </source>
</evidence>
<dbReference type="SUPFAM" id="SSF55890">
    <property type="entry name" value="Sporulation response regulatory protein Spo0B"/>
    <property type="match status" value="1"/>
</dbReference>
<dbReference type="InterPro" id="IPR036890">
    <property type="entry name" value="HATPase_C_sf"/>
</dbReference>
<keyword evidence="2" id="KW-0808">Transferase</keyword>
<proteinExistence type="predicted"/>
<name>C8W547_DESAS</name>
<dbReference type="HOGENOM" id="CLU_1228287_0_0_9"/>
<dbReference type="Pfam" id="PF14689">
    <property type="entry name" value="SPOB_a"/>
    <property type="match status" value="1"/>
</dbReference>
<dbReference type="Proteomes" id="UP000002217">
    <property type="component" value="Chromosome"/>
</dbReference>
<organism evidence="5 6">
    <name type="scientific">Desulfofarcimen acetoxidans (strain ATCC 49208 / DSM 771 / KCTC 5769 / VKM B-1644 / 5575)</name>
    <name type="common">Desulfotomaculum acetoxidans</name>
    <dbReference type="NCBI Taxonomy" id="485916"/>
    <lineage>
        <taxon>Bacteria</taxon>
        <taxon>Bacillati</taxon>
        <taxon>Bacillota</taxon>
        <taxon>Clostridia</taxon>
        <taxon>Eubacteriales</taxon>
        <taxon>Peptococcaceae</taxon>
        <taxon>Desulfofarcimen</taxon>
    </lineage>
</organism>
<protein>
    <submittedName>
        <fullName evidence="5">Signal transduction histidine kinase regulating citrate/malate metabolism</fullName>
    </submittedName>
</protein>
<dbReference type="InterPro" id="IPR016120">
    <property type="entry name" value="Sig_transdc_His_kin_SpoOB"/>
</dbReference>
<feature type="domain" description="SpoOB alpha-helical" evidence="4">
    <location>
        <begin position="48"/>
        <end position="103"/>
    </location>
</feature>
<dbReference type="STRING" id="485916.Dtox_0471"/>